<dbReference type="InterPro" id="IPR010998">
    <property type="entry name" value="Integrase_recombinase_N"/>
</dbReference>
<evidence type="ECO:0000256" key="3">
    <source>
        <dbReference type="ARBA" id="ARBA00023172"/>
    </source>
</evidence>
<evidence type="ECO:0000256" key="1">
    <source>
        <dbReference type="ARBA" id="ARBA00008857"/>
    </source>
</evidence>
<organism evidence="5 6">
    <name type="scientific">Streptococcus parauberis KRS-02083</name>
    <dbReference type="NCBI Taxonomy" id="1207545"/>
    <lineage>
        <taxon>Bacteria</taxon>
        <taxon>Bacillati</taxon>
        <taxon>Bacillota</taxon>
        <taxon>Bacilli</taxon>
        <taxon>Lactobacillales</taxon>
        <taxon>Streptococcaceae</taxon>
        <taxon>Streptococcus</taxon>
    </lineage>
</organism>
<dbReference type="Gene3D" id="1.10.443.10">
    <property type="entry name" value="Intergrase catalytic core"/>
    <property type="match status" value="1"/>
</dbReference>
<dbReference type="Pfam" id="PF00589">
    <property type="entry name" value="Phage_integrase"/>
    <property type="match status" value="1"/>
</dbReference>
<dbReference type="InterPro" id="IPR002104">
    <property type="entry name" value="Integrase_catalytic"/>
</dbReference>
<accession>A0ABN0ITX5</accession>
<dbReference type="CDD" id="cd01189">
    <property type="entry name" value="INT_ICEBs1_C_like"/>
    <property type="match status" value="1"/>
</dbReference>
<sequence length="366" mass="42359">MWIEDLPNGKYKYIERYTDPLTQKYKKVSVTLDKNTKQMFNKANIILQDKIADKLAIKEIDNITYGELKKEYLDQWIPTVRDSTRRAYAVSDKHISKVLDDNTLIKNISKRDIRNIITKLLKNNTYHVTHKCRKRLHAIFAYAIQMDYLALNPTENVLVPKPAEEYNPNKVLFLSSEDVNKLIDDIIKDGNQTLADVVLFQFLTGLRYGELAGLTRDKIDYKNKEITVNATYDFNLNKLTKTKTKSSTRVISVSDNILDILQRQKQKTGNPYIFCSIGKKPIHNAVINKMLKKYGNYHTHLFRHSHISFLAEKGIPLNAIMDRVGHSDPKTTLSIYSHTTVNMRKLINEQTAPFMPLIDDDIIKKP</sequence>
<dbReference type="PANTHER" id="PTHR30349">
    <property type="entry name" value="PHAGE INTEGRASE-RELATED"/>
    <property type="match status" value="1"/>
</dbReference>
<dbReference type="EMBL" id="ALYM01000001">
    <property type="protein sequence ID" value="EMG26294.1"/>
    <property type="molecule type" value="Genomic_DNA"/>
</dbReference>
<proteinExistence type="inferred from homology"/>
<gene>
    <name evidence="5" type="ORF">SPJ1_0256</name>
</gene>
<dbReference type="InterPro" id="IPR011010">
    <property type="entry name" value="DNA_brk_join_enz"/>
</dbReference>
<dbReference type="PANTHER" id="PTHR30349:SF64">
    <property type="entry name" value="PROPHAGE INTEGRASE INTD-RELATED"/>
    <property type="match status" value="1"/>
</dbReference>
<evidence type="ECO:0000313" key="6">
    <source>
        <dbReference type="Proteomes" id="UP000011769"/>
    </source>
</evidence>
<dbReference type="Gene3D" id="1.10.150.130">
    <property type="match status" value="1"/>
</dbReference>
<dbReference type="RefSeq" id="WP_004234471.1">
    <property type="nucleotide sequence ID" value="NZ_ALYM01000001.1"/>
</dbReference>
<feature type="domain" description="Tyr recombinase" evidence="4">
    <location>
        <begin position="169"/>
        <end position="349"/>
    </location>
</feature>
<comment type="similarity">
    <text evidence="1">Belongs to the 'phage' integrase family.</text>
</comment>
<keyword evidence="2" id="KW-0238">DNA-binding</keyword>
<dbReference type="InterPro" id="IPR013762">
    <property type="entry name" value="Integrase-like_cat_sf"/>
</dbReference>
<evidence type="ECO:0000256" key="2">
    <source>
        <dbReference type="ARBA" id="ARBA00023125"/>
    </source>
</evidence>
<comment type="caution">
    <text evidence="5">The sequence shown here is derived from an EMBL/GenBank/DDBJ whole genome shotgun (WGS) entry which is preliminary data.</text>
</comment>
<dbReference type="Proteomes" id="UP000011769">
    <property type="component" value="Unassembled WGS sequence"/>
</dbReference>
<evidence type="ECO:0000313" key="5">
    <source>
        <dbReference type="EMBL" id="EMG26294.1"/>
    </source>
</evidence>
<keyword evidence="3" id="KW-0233">DNA recombination</keyword>
<keyword evidence="6" id="KW-1185">Reference proteome</keyword>
<dbReference type="InterPro" id="IPR050090">
    <property type="entry name" value="Tyrosine_recombinase_XerCD"/>
</dbReference>
<reference evidence="5 6" key="1">
    <citation type="journal article" date="2013" name="PLoS ONE">
        <title>Comparative Genomic Characterization of Three Streptococcus parauberis Strains in Fish Pathogen, as Assessed by Wide-Genome Analyses.</title>
        <authorList>
            <person name="Nho S.W."/>
            <person name="Hikima J."/>
            <person name="Park S.B."/>
            <person name="Jang H.B."/>
            <person name="Cha I.S."/>
            <person name="Yasuike M."/>
            <person name="Nakamura Y."/>
            <person name="Fujiwara A."/>
            <person name="Sano M."/>
            <person name="Kanai K."/>
            <person name="Kondo H."/>
            <person name="Hirono I."/>
            <person name="Takeyama H."/>
            <person name="Aoki T."/>
            <person name="Jung T.S."/>
        </authorList>
    </citation>
    <scope>NUCLEOTIDE SEQUENCE [LARGE SCALE GENOMIC DNA]</scope>
    <source>
        <strain evidence="5 6">KRS-02083</strain>
    </source>
</reference>
<dbReference type="SUPFAM" id="SSF56349">
    <property type="entry name" value="DNA breaking-rejoining enzymes"/>
    <property type="match status" value="1"/>
</dbReference>
<protein>
    <submittedName>
        <fullName evidence="5">Integrase</fullName>
    </submittedName>
</protein>
<evidence type="ECO:0000259" key="4">
    <source>
        <dbReference type="PROSITE" id="PS51898"/>
    </source>
</evidence>
<name>A0ABN0ITX5_9STRE</name>
<dbReference type="PROSITE" id="PS51898">
    <property type="entry name" value="TYR_RECOMBINASE"/>
    <property type="match status" value="1"/>
</dbReference>